<dbReference type="EMBL" id="FAOZ01000008">
    <property type="protein sequence ID" value="CUU56611.1"/>
    <property type="molecule type" value="Genomic_DNA"/>
</dbReference>
<dbReference type="InterPro" id="IPR028081">
    <property type="entry name" value="Leu-bd"/>
</dbReference>
<dbReference type="AlphaFoldDB" id="A0A0S4QM40"/>
<dbReference type="InterPro" id="IPR028082">
    <property type="entry name" value="Peripla_BP_I"/>
</dbReference>
<dbReference type="PANTHER" id="PTHR47235">
    <property type="entry name" value="BLR6548 PROTEIN"/>
    <property type="match status" value="1"/>
</dbReference>
<dbReference type="RefSeq" id="WP_226930781.1">
    <property type="nucleotide sequence ID" value="NZ_FAOZ01000008.1"/>
</dbReference>
<accession>A0A0S4QM40</accession>
<protein>
    <submittedName>
        <fullName evidence="4">ABC-type branched-chain amino acid transport system, substrate-binding protein</fullName>
    </submittedName>
</protein>
<comment type="similarity">
    <text evidence="1">Belongs to the leucine-binding protein family.</text>
</comment>
<gene>
    <name evidence="4" type="ORF">Ga0074812_108139</name>
</gene>
<feature type="domain" description="Leucine-binding protein" evidence="3">
    <location>
        <begin position="66"/>
        <end position="411"/>
    </location>
</feature>
<reference evidence="5" key="1">
    <citation type="submission" date="2015-11" db="EMBL/GenBank/DDBJ databases">
        <authorList>
            <person name="Varghese N."/>
        </authorList>
    </citation>
    <scope>NUCLEOTIDE SEQUENCE [LARGE SCALE GENOMIC DNA]</scope>
    <source>
        <strain evidence="5">DSM 45899</strain>
    </source>
</reference>
<keyword evidence="5" id="KW-1185">Reference proteome</keyword>
<dbReference type="Proteomes" id="UP000198802">
    <property type="component" value="Unassembled WGS sequence"/>
</dbReference>
<sequence length="437" mass="45725">MGVSRLVVMLAAAKELRAGTRRRSSPWRRKAVTSAVAVGLLAGCSAGKGDAGRIASCEAPGVTPESIKVGLIYPDTGGLADAFRPARSAVEARIGLANATGGVNGREIELVWRDDSDAPAVNARVAKDLVEKERALGLVQLSAAVSGSADYLDQAGVPVTGLTAESLWNDHDNMFSFSYVSAKGAAVTTFGRYARAQGGTRAVVLQQEDPGSSTEIADQLIVSLGSQYIETVGRVGFTTGISSATRTADQIIASKADIIVSTVSMDSLAEVLEAVRVRGGKPRVIISPTGYNARLLQEKGAALAGLSIWLNYTPFESRSPAIGQYENAMALYGPGLETPDQEVAVASYISADLFLRGLQAAGPCPTRESFITNLRAVKDYDAGGLVPGTIDLSTNRGSVSTCYAFVRVNANATGFDVMHDGDGSSQWCGTRLQPTGR</sequence>
<proteinExistence type="inferred from homology"/>
<evidence type="ECO:0000256" key="2">
    <source>
        <dbReference type="ARBA" id="ARBA00022729"/>
    </source>
</evidence>
<evidence type="ECO:0000313" key="5">
    <source>
        <dbReference type="Proteomes" id="UP000198802"/>
    </source>
</evidence>
<organism evidence="4 5">
    <name type="scientific">Parafrankia irregularis</name>
    <dbReference type="NCBI Taxonomy" id="795642"/>
    <lineage>
        <taxon>Bacteria</taxon>
        <taxon>Bacillati</taxon>
        <taxon>Actinomycetota</taxon>
        <taxon>Actinomycetes</taxon>
        <taxon>Frankiales</taxon>
        <taxon>Frankiaceae</taxon>
        <taxon>Parafrankia</taxon>
    </lineage>
</organism>
<dbReference type="PANTHER" id="PTHR47235:SF1">
    <property type="entry name" value="BLR6548 PROTEIN"/>
    <property type="match status" value="1"/>
</dbReference>
<dbReference type="Gene3D" id="3.40.50.2300">
    <property type="match status" value="2"/>
</dbReference>
<evidence type="ECO:0000256" key="1">
    <source>
        <dbReference type="ARBA" id="ARBA00010062"/>
    </source>
</evidence>
<name>A0A0S4QM40_9ACTN</name>
<evidence type="ECO:0000259" key="3">
    <source>
        <dbReference type="Pfam" id="PF13458"/>
    </source>
</evidence>
<evidence type="ECO:0000313" key="4">
    <source>
        <dbReference type="EMBL" id="CUU56611.1"/>
    </source>
</evidence>
<dbReference type="CDD" id="cd06341">
    <property type="entry name" value="PBP1_ABC_ligand_binding-like"/>
    <property type="match status" value="1"/>
</dbReference>
<dbReference type="SUPFAM" id="SSF53822">
    <property type="entry name" value="Periplasmic binding protein-like I"/>
    <property type="match status" value="1"/>
</dbReference>
<dbReference type="Pfam" id="PF13458">
    <property type="entry name" value="Peripla_BP_6"/>
    <property type="match status" value="1"/>
</dbReference>
<keyword evidence="2" id="KW-0732">Signal</keyword>